<protein>
    <submittedName>
        <fullName evidence="2">Polyphosphate glucokinase</fullName>
    </submittedName>
</protein>
<dbReference type="InterPro" id="IPR043129">
    <property type="entry name" value="ATPase_NBD"/>
</dbReference>
<dbReference type="InterPro" id="IPR000600">
    <property type="entry name" value="ROK"/>
</dbReference>
<dbReference type="AlphaFoldDB" id="A0A2Z5QZ52"/>
<dbReference type="EMBL" id="AP017895">
    <property type="protein sequence ID" value="BAV87717.1"/>
    <property type="molecule type" value="Genomic_DNA"/>
</dbReference>
<dbReference type="NCBIfam" id="NF045942">
    <property type="entry name" value="PolPhglucPhase"/>
    <property type="match status" value="1"/>
</dbReference>
<gene>
    <name evidence="2" type="ORF">RA11412_1418</name>
</gene>
<keyword evidence="2" id="KW-0808">Transferase</keyword>
<name>A0A2Z5QZ52_9MICC</name>
<dbReference type="PANTHER" id="PTHR18964:SF146">
    <property type="entry name" value="POLYPHOSPHATE GLUCOKINASE"/>
    <property type="match status" value="1"/>
</dbReference>
<dbReference type="SUPFAM" id="SSF53067">
    <property type="entry name" value="Actin-like ATPase domain"/>
    <property type="match status" value="1"/>
</dbReference>
<dbReference type="GO" id="GO:0016301">
    <property type="term" value="F:kinase activity"/>
    <property type="evidence" value="ECO:0007669"/>
    <property type="project" value="UniProtKB-KW"/>
</dbReference>
<dbReference type="Proteomes" id="UP000250241">
    <property type="component" value="Chromosome"/>
</dbReference>
<evidence type="ECO:0000313" key="3">
    <source>
        <dbReference type="Proteomes" id="UP000250241"/>
    </source>
</evidence>
<accession>A0A2Z5QZ52</accession>
<dbReference type="KEGG" id="raj:RA11412_1418"/>
<proteinExistence type="inferred from homology"/>
<sequence length="300" mass="32249">MSKSTAANSAAEESVEYVDIPAPTPKDLMIGIDIGGTGMKGGIVDLRTGNLVSERFRIPTPQPATPQAIAQVARQIVDELQSRDLAPEPHSAIGVDFPAVVKNGVVFSAANVDPTWINTNLEQLISDALDSRAVYGINDADAAGLAEATYGQGRDKMGLIAVITLGTGIGSALINNGVLVPNTELGHLEIDGHDAESRASARAREVHELSWKKYASKRLRRYFQHVEALFSPTFSLSAVVSRRTPKSSCLILRTRFAPPWSWQPCAIMPVLWGRHCGLAVCCPNVNAAGRRKEPAEKTCQ</sequence>
<dbReference type="Pfam" id="PF00480">
    <property type="entry name" value="ROK"/>
    <property type="match status" value="1"/>
</dbReference>
<dbReference type="CDD" id="cd24058">
    <property type="entry name" value="ASKHA_NBD_ROK_PPGK"/>
    <property type="match status" value="1"/>
</dbReference>
<keyword evidence="3" id="KW-1185">Reference proteome</keyword>
<comment type="similarity">
    <text evidence="1">Belongs to the ROK (NagC/XylR) family.</text>
</comment>
<dbReference type="PANTHER" id="PTHR18964">
    <property type="entry name" value="ROK (REPRESSOR, ORF, KINASE) FAMILY"/>
    <property type="match status" value="1"/>
</dbReference>
<evidence type="ECO:0000313" key="2">
    <source>
        <dbReference type="EMBL" id="BAV87717.1"/>
    </source>
</evidence>
<keyword evidence="2" id="KW-0418">Kinase</keyword>
<organism evidence="2 3">
    <name type="scientific">Rothia aeria</name>
    <dbReference type="NCBI Taxonomy" id="172042"/>
    <lineage>
        <taxon>Bacteria</taxon>
        <taxon>Bacillati</taxon>
        <taxon>Actinomycetota</taxon>
        <taxon>Actinomycetes</taxon>
        <taxon>Micrococcales</taxon>
        <taxon>Micrococcaceae</taxon>
        <taxon>Rothia</taxon>
    </lineage>
</organism>
<dbReference type="Gene3D" id="3.30.420.40">
    <property type="match status" value="2"/>
</dbReference>
<evidence type="ECO:0000256" key="1">
    <source>
        <dbReference type="ARBA" id="ARBA00006479"/>
    </source>
</evidence>
<reference evidence="2 3" key="1">
    <citation type="submission" date="2016-10" db="EMBL/GenBank/DDBJ databases">
        <title>Genome sequence of Rothia aeria strain JCM11412.</title>
        <authorList>
            <person name="Nambu T."/>
        </authorList>
    </citation>
    <scope>NUCLEOTIDE SEQUENCE [LARGE SCALE GENOMIC DNA]</scope>
    <source>
        <strain evidence="2 3">JCM 11412</strain>
    </source>
</reference>